<dbReference type="InterPro" id="IPR011545">
    <property type="entry name" value="DEAD/DEAH_box_helicase_dom"/>
</dbReference>
<keyword evidence="17" id="KW-1185">Reference proteome</keyword>
<evidence type="ECO:0000256" key="7">
    <source>
        <dbReference type="ARBA" id="ARBA00023016"/>
    </source>
</evidence>
<dbReference type="PANTHER" id="PTHR47963:SF5">
    <property type="entry name" value="DEAD-BOX ATP-DEPENDENT RNA HELICASE CSHA"/>
    <property type="match status" value="1"/>
</dbReference>
<dbReference type="PROSITE" id="PS51192">
    <property type="entry name" value="HELICASE_ATP_BIND_1"/>
    <property type="match status" value="1"/>
</dbReference>
<comment type="similarity">
    <text evidence="8 12">Belongs to the DEAD box helicase family.</text>
</comment>
<feature type="domain" description="Helicase ATP-binding" evidence="13">
    <location>
        <begin position="39"/>
        <end position="208"/>
    </location>
</feature>
<dbReference type="InterPro" id="IPR057325">
    <property type="entry name" value="DeaD_dimer"/>
</dbReference>
<evidence type="ECO:0000313" key="17">
    <source>
        <dbReference type="Proteomes" id="UP000239549"/>
    </source>
</evidence>
<dbReference type="InterPro" id="IPR000629">
    <property type="entry name" value="RNA-helicase_DEAD-box_CS"/>
</dbReference>
<sequence>MTAFREFIDFGELKVGRRVGQALTDMGFEEPTPIQAQAIPLLMEGKDVIGQAQTGTGKTAAFGIPIVEKVNTRAGVQSLVVTPTRELAIQVAEEISRIGRHRRIRTLPIYGGQSIDRQIRSLRQGVHVVIGTPGRLLDHLNRKTMNLSTVNMVVLDEADEMLDMGFIDDVESIIKATPQERQTLLFSATMPREVLSLAQRYLRDPEFITVSRNNLTVPQIDQVYYETREREKLDSLARLLDVVELNRAIIFCRTKRGVDELVAGLQARGLPVAGLHGDMSQYQRNQVMRQFKGGQVEILAATDVAARGLDIENVSHVINYDIPQDVEFYIHRIGRTGRAGKSGMAITLVSPRDYRQLRLIENLTKTRIRREKLPSLADVTERQKEGLVEKLRHIIEDGKLGYYRGIVDPLLDDYDPVDIAAAALKMSFGPVGEENVGETAGFGNTGAKPGMVRLFVTMGRKDNIRPAELVRIISDETGIPPNLVGDINIFEKFAFVEVNEEWASCVINYLHHSTVKGRRISVEPARSRVGG</sequence>
<dbReference type="GO" id="GO:0005524">
    <property type="term" value="F:ATP binding"/>
    <property type="evidence" value="ECO:0007669"/>
    <property type="project" value="UniProtKB-KW"/>
</dbReference>
<dbReference type="Gene3D" id="3.30.70.330">
    <property type="match status" value="1"/>
</dbReference>
<evidence type="ECO:0000256" key="4">
    <source>
        <dbReference type="ARBA" id="ARBA00022801"/>
    </source>
</evidence>
<protein>
    <recommendedName>
        <fullName evidence="10">ATP-dependent RNA helicase CshA</fullName>
        <ecNumber evidence="1">3.6.4.13</ecNumber>
    </recommendedName>
</protein>
<comment type="caution">
    <text evidence="16">The sequence shown here is derived from an EMBL/GenBank/DDBJ whole genome shotgun (WGS) entry which is preliminary data.</text>
</comment>
<evidence type="ECO:0000256" key="12">
    <source>
        <dbReference type="RuleBase" id="RU000492"/>
    </source>
</evidence>
<proteinExistence type="inferred from homology"/>
<dbReference type="CDD" id="cd18787">
    <property type="entry name" value="SF2_C_DEAD"/>
    <property type="match status" value="1"/>
</dbReference>
<dbReference type="InterPro" id="IPR012677">
    <property type="entry name" value="Nucleotide-bd_a/b_plait_sf"/>
</dbReference>
<dbReference type="Proteomes" id="UP000239549">
    <property type="component" value="Unassembled WGS sequence"/>
</dbReference>
<comment type="catalytic activity">
    <reaction evidence="9">
        <text>ATP + H2O = ADP + phosphate + H(+)</text>
        <dbReference type="Rhea" id="RHEA:13065"/>
        <dbReference type="ChEBI" id="CHEBI:15377"/>
        <dbReference type="ChEBI" id="CHEBI:15378"/>
        <dbReference type="ChEBI" id="CHEBI:30616"/>
        <dbReference type="ChEBI" id="CHEBI:43474"/>
        <dbReference type="ChEBI" id="CHEBI:456216"/>
        <dbReference type="EC" id="3.6.4.13"/>
    </reaction>
</comment>
<reference evidence="17" key="1">
    <citation type="submission" date="2018-02" db="EMBL/GenBank/DDBJ databases">
        <title>Genome sequence of Desulfocucumis palustris strain NAW-5.</title>
        <authorList>
            <person name="Watanabe M."/>
            <person name="Kojima H."/>
            <person name="Fukui M."/>
        </authorList>
    </citation>
    <scope>NUCLEOTIDE SEQUENCE [LARGE SCALE GENOMIC DNA]</scope>
    <source>
        <strain evidence="17">NAW-5</strain>
    </source>
</reference>
<evidence type="ECO:0000256" key="10">
    <source>
        <dbReference type="ARBA" id="ARBA00067932"/>
    </source>
</evidence>
<dbReference type="InterPro" id="IPR014014">
    <property type="entry name" value="RNA_helicase_DEAD_Q_motif"/>
</dbReference>
<dbReference type="CDD" id="cd00268">
    <property type="entry name" value="DEADc"/>
    <property type="match status" value="1"/>
</dbReference>
<dbReference type="GO" id="GO:0005829">
    <property type="term" value="C:cytosol"/>
    <property type="evidence" value="ECO:0007669"/>
    <property type="project" value="TreeGrafter"/>
</dbReference>
<dbReference type="InterPro" id="IPR005580">
    <property type="entry name" value="DbpA/CsdA_RNA-bd_dom"/>
</dbReference>
<dbReference type="Pfam" id="PF00270">
    <property type="entry name" value="DEAD"/>
    <property type="match status" value="1"/>
</dbReference>
<keyword evidence="6 12" id="KW-0067">ATP-binding</keyword>
<dbReference type="Pfam" id="PF03880">
    <property type="entry name" value="DbpA"/>
    <property type="match status" value="1"/>
</dbReference>
<dbReference type="OrthoDB" id="9805696at2"/>
<dbReference type="GO" id="GO:0005840">
    <property type="term" value="C:ribosome"/>
    <property type="evidence" value="ECO:0007669"/>
    <property type="project" value="TreeGrafter"/>
</dbReference>
<evidence type="ECO:0000256" key="3">
    <source>
        <dbReference type="ARBA" id="ARBA00022741"/>
    </source>
</evidence>
<dbReference type="RefSeq" id="WP_104371187.1">
    <property type="nucleotide sequence ID" value="NZ_BFAV01000045.1"/>
</dbReference>
<name>A0A2L2X926_9FIRM</name>
<dbReference type="PANTHER" id="PTHR47963">
    <property type="entry name" value="DEAD-BOX ATP-DEPENDENT RNA HELICASE 47, MITOCHONDRIAL"/>
    <property type="match status" value="1"/>
</dbReference>
<dbReference type="PROSITE" id="PS51195">
    <property type="entry name" value="Q_MOTIF"/>
    <property type="match status" value="1"/>
</dbReference>
<dbReference type="AlphaFoldDB" id="A0A2L2X926"/>
<keyword evidence="2" id="KW-0963">Cytoplasm</keyword>
<dbReference type="GO" id="GO:0003724">
    <property type="term" value="F:RNA helicase activity"/>
    <property type="evidence" value="ECO:0007669"/>
    <property type="project" value="UniProtKB-EC"/>
</dbReference>
<evidence type="ECO:0000256" key="2">
    <source>
        <dbReference type="ARBA" id="ARBA00022490"/>
    </source>
</evidence>
<feature type="domain" description="Helicase C-terminal" evidence="14">
    <location>
        <begin position="219"/>
        <end position="380"/>
    </location>
</feature>
<accession>A0A2L2X926</accession>
<dbReference type="Pfam" id="PF00271">
    <property type="entry name" value="Helicase_C"/>
    <property type="match status" value="1"/>
</dbReference>
<dbReference type="InterPro" id="IPR044742">
    <property type="entry name" value="DEAD/DEAH_RhlB"/>
</dbReference>
<dbReference type="CDD" id="cd12252">
    <property type="entry name" value="RRM_DbpA"/>
    <property type="match status" value="1"/>
</dbReference>
<evidence type="ECO:0000259" key="13">
    <source>
        <dbReference type="PROSITE" id="PS51192"/>
    </source>
</evidence>
<evidence type="ECO:0000256" key="8">
    <source>
        <dbReference type="ARBA" id="ARBA00038437"/>
    </source>
</evidence>
<gene>
    <name evidence="16" type="ORF">DCCM_0891</name>
</gene>
<dbReference type="InterPro" id="IPR001650">
    <property type="entry name" value="Helicase_C-like"/>
</dbReference>
<dbReference type="InterPro" id="IPR050547">
    <property type="entry name" value="DEAD_box_RNA_helicases"/>
</dbReference>
<dbReference type="SMART" id="SM00487">
    <property type="entry name" value="DEXDc"/>
    <property type="match status" value="1"/>
</dbReference>
<dbReference type="SMART" id="SM00490">
    <property type="entry name" value="HELICc"/>
    <property type="match status" value="1"/>
</dbReference>
<feature type="domain" description="DEAD-box RNA helicase Q" evidence="15">
    <location>
        <begin position="8"/>
        <end position="36"/>
    </location>
</feature>
<organism evidence="16 17">
    <name type="scientific">Desulfocucumis palustris</name>
    <dbReference type="NCBI Taxonomy" id="1898651"/>
    <lineage>
        <taxon>Bacteria</taxon>
        <taxon>Bacillati</taxon>
        <taxon>Bacillota</taxon>
        <taxon>Clostridia</taxon>
        <taxon>Eubacteriales</taxon>
        <taxon>Desulfocucumaceae</taxon>
        <taxon>Desulfocucumis</taxon>
    </lineage>
</organism>
<keyword evidence="7" id="KW-0346">Stress response</keyword>
<keyword evidence="3 12" id="KW-0547">Nucleotide-binding</keyword>
<keyword evidence="4 12" id="KW-0378">Hydrolase</keyword>
<evidence type="ECO:0000256" key="6">
    <source>
        <dbReference type="ARBA" id="ARBA00022840"/>
    </source>
</evidence>
<dbReference type="Gene3D" id="3.40.50.300">
    <property type="entry name" value="P-loop containing nucleotide triphosphate hydrolases"/>
    <property type="match status" value="2"/>
</dbReference>
<evidence type="ECO:0000256" key="9">
    <source>
        <dbReference type="ARBA" id="ARBA00047984"/>
    </source>
</evidence>
<feature type="short sequence motif" description="Q motif" evidence="11">
    <location>
        <begin position="8"/>
        <end position="36"/>
    </location>
</feature>
<dbReference type="Pfam" id="PF25399">
    <property type="entry name" value="DeaD_dimer"/>
    <property type="match status" value="1"/>
</dbReference>
<dbReference type="GO" id="GO:0033592">
    <property type="term" value="F:RNA strand annealing activity"/>
    <property type="evidence" value="ECO:0007669"/>
    <property type="project" value="TreeGrafter"/>
</dbReference>
<evidence type="ECO:0000256" key="5">
    <source>
        <dbReference type="ARBA" id="ARBA00022806"/>
    </source>
</evidence>
<dbReference type="InterPro" id="IPR014001">
    <property type="entry name" value="Helicase_ATP-bd"/>
</dbReference>
<evidence type="ECO:0000313" key="16">
    <source>
        <dbReference type="EMBL" id="GBF32695.1"/>
    </source>
</evidence>
<evidence type="ECO:0000259" key="14">
    <source>
        <dbReference type="PROSITE" id="PS51194"/>
    </source>
</evidence>
<evidence type="ECO:0000256" key="1">
    <source>
        <dbReference type="ARBA" id="ARBA00012552"/>
    </source>
</evidence>
<dbReference type="EMBL" id="BFAV01000045">
    <property type="protein sequence ID" value="GBF32695.1"/>
    <property type="molecule type" value="Genomic_DNA"/>
</dbReference>
<keyword evidence="5 12" id="KW-0347">Helicase</keyword>
<dbReference type="InterPro" id="IPR027417">
    <property type="entry name" value="P-loop_NTPase"/>
</dbReference>
<dbReference type="SUPFAM" id="SSF52540">
    <property type="entry name" value="P-loop containing nucleoside triphosphate hydrolases"/>
    <property type="match status" value="1"/>
</dbReference>
<dbReference type="GO" id="GO:0009409">
    <property type="term" value="P:response to cold"/>
    <property type="evidence" value="ECO:0007669"/>
    <property type="project" value="TreeGrafter"/>
</dbReference>
<dbReference type="PROSITE" id="PS00039">
    <property type="entry name" value="DEAD_ATP_HELICASE"/>
    <property type="match status" value="1"/>
</dbReference>
<evidence type="ECO:0000259" key="15">
    <source>
        <dbReference type="PROSITE" id="PS51195"/>
    </source>
</evidence>
<dbReference type="EC" id="3.6.4.13" evidence="1"/>
<evidence type="ECO:0000256" key="11">
    <source>
        <dbReference type="PROSITE-ProRule" id="PRU00552"/>
    </source>
</evidence>
<dbReference type="FunFam" id="3.40.50.300:FF:000108">
    <property type="entry name" value="ATP-dependent RNA helicase RhlE"/>
    <property type="match status" value="1"/>
</dbReference>
<dbReference type="GO" id="GO:0016787">
    <property type="term" value="F:hydrolase activity"/>
    <property type="evidence" value="ECO:0007669"/>
    <property type="project" value="UniProtKB-KW"/>
</dbReference>
<dbReference type="PROSITE" id="PS51194">
    <property type="entry name" value="HELICASE_CTER"/>
    <property type="match status" value="1"/>
</dbReference>